<dbReference type="GO" id="GO:0016020">
    <property type="term" value="C:membrane"/>
    <property type="evidence" value="ECO:0007669"/>
    <property type="project" value="UniProtKB-SubCell"/>
</dbReference>
<name>E1QJ97_DESB2</name>
<dbReference type="AlphaFoldDB" id="E1QJ97"/>
<evidence type="ECO:0000256" key="7">
    <source>
        <dbReference type="PIRSR" id="PIRSR600223-1"/>
    </source>
</evidence>
<dbReference type="NCBIfam" id="TIGR02227">
    <property type="entry name" value="sigpep_I_bact"/>
    <property type="match status" value="1"/>
</dbReference>
<keyword evidence="5 8" id="KW-0645">Protease</keyword>
<dbReference type="PANTHER" id="PTHR43390:SF1">
    <property type="entry name" value="CHLOROPLAST PROCESSING PEPTIDASE"/>
    <property type="match status" value="1"/>
</dbReference>
<comment type="subcellular location">
    <subcellularLocation>
        <location evidence="9">Membrane</location>
        <topology evidence="9">Single-pass type II membrane protein</topology>
    </subcellularLocation>
</comment>
<dbReference type="GO" id="GO:0004252">
    <property type="term" value="F:serine-type endopeptidase activity"/>
    <property type="evidence" value="ECO:0007669"/>
    <property type="project" value="InterPro"/>
</dbReference>
<dbReference type="KEGG" id="dbr:Deba_2278"/>
<evidence type="ECO:0000256" key="9">
    <source>
        <dbReference type="RuleBase" id="RU362042"/>
    </source>
</evidence>
<evidence type="ECO:0000256" key="1">
    <source>
        <dbReference type="ARBA" id="ARBA00000677"/>
    </source>
</evidence>
<proteinExistence type="inferred from homology"/>
<gene>
    <name evidence="12" type="ordered locus">Deba_2278</name>
</gene>
<dbReference type="GO" id="GO:0009003">
    <property type="term" value="F:signal peptidase activity"/>
    <property type="evidence" value="ECO:0007669"/>
    <property type="project" value="UniProtKB-EC"/>
</dbReference>
<keyword evidence="6 8" id="KW-0378">Hydrolase</keyword>
<dbReference type="InterPro" id="IPR036286">
    <property type="entry name" value="LexA/Signal_pep-like_sf"/>
</dbReference>
<dbReference type="Proteomes" id="UP000009047">
    <property type="component" value="Chromosome"/>
</dbReference>
<dbReference type="InterPro" id="IPR019533">
    <property type="entry name" value="Peptidase_S26"/>
</dbReference>
<dbReference type="PANTHER" id="PTHR43390">
    <property type="entry name" value="SIGNAL PEPTIDASE I"/>
    <property type="match status" value="1"/>
</dbReference>
<dbReference type="RefSeq" id="WP_013259079.1">
    <property type="nucleotide sequence ID" value="NC_014365.1"/>
</dbReference>
<dbReference type="PRINTS" id="PR00727">
    <property type="entry name" value="LEADERPTASE"/>
</dbReference>
<dbReference type="PROSITE" id="PS00501">
    <property type="entry name" value="SPASE_I_1"/>
    <property type="match status" value="1"/>
</dbReference>
<dbReference type="Gene3D" id="2.10.109.10">
    <property type="entry name" value="Umud Fragment, subunit A"/>
    <property type="match status" value="1"/>
</dbReference>
<evidence type="ECO:0000256" key="6">
    <source>
        <dbReference type="ARBA" id="ARBA00022801"/>
    </source>
</evidence>
<comment type="similarity">
    <text evidence="2 9">Belongs to the peptidase S26 family.</text>
</comment>
<accession>E1QJ97</accession>
<protein>
    <recommendedName>
        <fullName evidence="4 8">Signal peptidase I</fullName>
        <ecNumber evidence="3 8">3.4.21.89</ecNumber>
    </recommendedName>
</protein>
<evidence type="ECO:0000313" key="12">
    <source>
        <dbReference type="EMBL" id="ADK85640.1"/>
    </source>
</evidence>
<dbReference type="InterPro" id="IPR019756">
    <property type="entry name" value="Pept_S26A_signal_pept_1_Ser-AS"/>
</dbReference>
<sequence length="244" mass="27606">MLFGSLAQAGKATQEDGQNDKKVKSTSREYLEALLWALLLAVLIRGWGVQAFKIPSGSMIPTLLVGDHLLVSKSSYDFVILDNEFHIPFGTGEESFLKMPWPAVSIQLSDPERGDIIVFRFPEDRSTDFIKRIIALPGETVEVRGRDIFIDGRQIQDDWGQHAGGLPDPGCPKQYRFGPIKVPEGQYFVMGDNRDNSRDGRCWFGGQGGFVPRKDILGRAFIIYWSWENYGWGVRWDRIGKLIH</sequence>
<evidence type="ECO:0000256" key="2">
    <source>
        <dbReference type="ARBA" id="ARBA00009370"/>
    </source>
</evidence>
<dbReference type="OrthoDB" id="9815782at2"/>
<dbReference type="HOGENOM" id="CLU_028723_1_1_7"/>
<dbReference type="eggNOG" id="COG0681">
    <property type="taxonomic scope" value="Bacteria"/>
</dbReference>
<dbReference type="CDD" id="cd06530">
    <property type="entry name" value="S26_SPase_I"/>
    <property type="match status" value="1"/>
</dbReference>
<dbReference type="InterPro" id="IPR019758">
    <property type="entry name" value="Pept_S26A_signal_pept_1_CS"/>
</dbReference>
<evidence type="ECO:0000256" key="3">
    <source>
        <dbReference type="ARBA" id="ARBA00013208"/>
    </source>
</evidence>
<dbReference type="InterPro" id="IPR019757">
    <property type="entry name" value="Pept_S26A_signal_pept_1_Lys-AS"/>
</dbReference>
<dbReference type="SUPFAM" id="SSF51306">
    <property type="entry name" value="LexA/Signal peptidase"/>
    <property type="match status" value="1"/>
</dbReference>
<keyword evidence="13" id="KW-1185">Reference proteome</keyword>
<evidence type="ECO:0000256" key="5">
    <source>
        <dbReference type="ARBA" id="ARBA00022670"/>
    </source>
</evidence>
<evidence type="ECO:0000259" key="11">
    <source>
        <dbReference type="Pfam" id="PF10502"/>
    </source>
</evidence>
<dbReference type="PROSITE" id="PS00760">
    <property type="entry name" value="SPASE_I_2"/>
    <property type="match status" value="1"/>
</dbReference>
<feature type="region of interest" description="Disordered" evidence="10">
    <location>
        <begin position="1"/>
        <end position="22"/>
    </location>
</feature>
<dbReference type="InterPro" id="IPR000223">
    <property type="entry name" value="Pept_S26A_signal_pept_1"/>
</dbReference>
<dbReference type="Pfam" id="PF10502">
    <property type="entry name" value="Peptidase_S26"/>
    <property type="match status" value="1"/>
</dbReference>
<organism evidence="12 13">
    <name type="scientific">Desulfarculus baarsii (strain ATCC 33931 / DSM 2075 / LMG 7858 / VKM B-1802 / 2st14)</name>
    <dbReference type="NCBI Taxonomy" id="644282"/>
    <lineage>
        <taxon>Bacteria</taxon>
        <taxon>Pseudomonadati</taxon>
        <taxon>Thermodesulfobacteriota</taxon>
        <taxon>Desulfarculia</taxon>
        <taxon>Desulfarculales</taxon>
        <taxon>Desulfarculaceae</taxon>
        <taxon>Desulfarculus</taxon>
    </lineage>
</organism>
<feature type="active site" evidence="7">
    <location>
        <position position="131"/>
    </location>
</feature>
<evidence type="ECO:0000256" key="4">
    <source>
        <dbReference type="ARBA" id="ARBA00019232"/>
    </source>
</evidence>
<dbReference type="STRING" id="644282.Deba_2278"/>
<comment type="catalytic activity">
    <reaction evidence="1 8">
        <text>Cleavage of hydrophobic, N-terminal signal or leader sequences from secreted and periplasmic proteins.</text>
        <dbReference type="EC" id="3.4.21.89"/>
    </reaction>
</comment>
<dbReference type="PROSITE" id="PS00761">
    <property type="entry name" value="SPASE_I_3"/>
    <property type="match status" value="1"/>
</dbReference>
<dbReference type="MEROPS" id="S26.025"/>
<evidence type="ECO:0000256" key="10">
    <source>
        <dbReference type="SAM" id="MobiDB-lite"/>
    </source>
</evidence>
<dbReference type="GO" id="GO:0006465">
    <property type="term" value="P:signal peptide processing"/>
    <property type="evidence" value="ECO:0007669"/>
    <property type="project" value="InterPro"/>
</dbReference>
<dbReference type="EC" id="3.4.21.89" evidence="3 8"/>
<reference evidence="12 13" key="1">
    <citation type="journal article" date="2010" name="Stand. Genomic Sci.">
        <title>Complete genome sequence of Desulfarculus baarsii type strain (2st14).</title>
        <authorList>
            <person name="Sun H."/>
            <person name="Spring S."/>
            <person name="Lapidus A."/>
            <person name="Davenport K."/>
            <person name="Del Rio T.G."/>
            <person name="Tice H."/>
            <person name="Nolan M."/>
            <person name="Copeland A."/>
            <person name="Cheng J.F."/>
            <person name="Lucas S."/>
            <person name="Tapia R."/>
            <person name="Goodwin L."/>
            <person name="Pitluck S."/>
            <person name="Ivanova N."/>
            <person name="Pagani I."/>
            <person name="Mavromatis K."/>
            <person name="Ovchinnikova G."/>
            <person name="Pati A."/>
            <person name="Chen A."/>
            <person name="Palaniappan K."/>
            <person name="Hauser L."/>
            <person name="Chang Y.J."/>
            <person name="Jeffries C.D."/>
            <person name="Detter J.C."/>
            <person name="Han C."/>
            <person name="Rohde M."/>
            <person name="Brambilla E."/>
            <person name="Goker M."/>
            <person name="Woyke T."/>
            <person name="Bristow J."/>
            <person name="Eisen J.A."/>
            <person name="Markowitz V."/>
            <person name="Hugenholtz P."/>
            <person name="Kyrpides N.C."/>
            <person name="Klenk H.P."/>
            <person name="Land M."/>
        </authorList>
    </citation>
    <scope>NUCLEOTIDE SEQUENCE [LARGE SCALE GENOMIC DNA]</scope>
    <source>
        <strain evidence="13">ATCC 33931 / DSM 2075 / LMG 7858 / VKM B-1802 / 2st14</strain>
    </source>
</reference>
<feature type="domain" description="Peptidase S26" evidence="11">
    <location>
        <begin position="28"/>
        <end position="225"/>
    </location>
</feature>
<evidence type="ECO:0000313" key="13">
    <source>
        <dbReference type="Proteomes" id="UP000009047"/>
    </source>
</evidence>
<feature type="active site" evidence="7">
    <location>
        <position position="58"/>
    </location>
</feature>
<dbReference type="EMBL" id="CP002085">
    <property type="protein sequence ID" value="ADK85640.1"/>
    <property type="molecule type" value="Genomic_DNA"/>
</dbReference>
<evidence type="ECO:0000256" key="8">
    <source>
        <dbReference type="RuleBase" id="RU003993"/>
    </source>
</evidence>